<proteinExistence type="predicted"/>
<gene>
    <name evidence="1" type="ORF">COB20_12595</name>
</gene>
<dbReference type="Proteomes" id="UP000218767">
    <property type="component" value="Unassembled WGS sequence"/>
</dbReference>
<sequence length="109" mass="12113">MSFGITKTIPASRGNEGIESLFDGSLSEFEFHMAGKPSKLKVGDFVYTIFNDELRGRLEIRELVGGAVNPKSGKPRTLIIVDCPGEKIQKPVVRKGHRGTRYYDGANWQ</sequence>
<accession>A0A2A4WZA3</accession>
<evidence type="ECO:0000313" key="2">
    <source>
        <dbReference type="Proteomes" id="UP000218767"/>
    </source>
</evidence>
<dbReference type="AlphaFoldDB" id="A0A2A4WZA3"/>
<name>A0A2A4WZA3_9GAMM</name>
<protein>
    <submittedName>
        <fullName evidence="1">Uncharacterized protein</fullName>
    </submittedName>
</protein>
<reference evidence="2" key="1">
    <citation type="submission" date="2017-08" db="EMBL/GenBank/DDBJ databases">
        <title>A dynamic microbial community with high functional redundancy inhabits the cold, oxic subseafloor aquifer.</title>
        <authorList>
            <person name="Tully B.J."/>
            <person name="Wheat C.G."/>
            <person name="Glazer B.T."/>
            <person name="Huber J.A."/>
        </authorList>
    </citation>
    <scope>NUCLEOTIDE SEQUENCE [LARGE SCALE GENOMIC DNA]</scope>
</reference>
<dbReference type="EMBL" id="NVUL01000072">
    <property type="protein sequence ID" value="PCI75556.1"/>
    <property type="molecule type" value="Genomic_DNA"/>
</dbReference>
<comment type="caution">
    <text evidence="1">The sequence shown here is derived from an EMBL/GenBank/DDBJ whole genome shotgun (WGS) entry which is preliminary data.</text>
</comment>
<evidence type="ECO:0000313" key="1">
    <source>
        <dbReference type="EMBL" id="PCI75556.1"/>
    </source>
</evidence>
<organism evidence="1 2">
    <name type="scientific">SAR86 cluster bacterium</name>
    <dbReference type="NCBI Taxonomy" id="2030880"/>
    <lineage>
        <taxon>Bacteria</taxon>
        <taxon>Pseudomonadati</taxon>
        <taxon>Pseudomonadota</taxon>
        <taxon>Gammaproteobacteria</taxon>
        <taxon>SAR86 cluster</taxon>
    </lineage>
</organism>